<comment type="similarity">
    <text evidence="7">Belongs to the GHMP kinase family. Homoserine kinase subfamily.</text>
</comment>
<keyword evidence="7" id="KW-0963">Cytoplasm</keyword>
<evidence type="ECO:0000256" key="1">
    <source>
        <dbReference type="ARBA" id="ARBA00022605"/>
    </source>
</evidence>
<feature type="binding site" evidence="7">
    <location>
        <begin position="120"/>
        <end position="130"/>
    </location>
    <ligand>
        <name>ATP</name>
        <dbReference type="ChEBI" id="CHEBI:30616"/>
    </ligand>
</feature>
<dbReference type="PANTHER" id="PTHR20861">
    <property type="entry name" value="HOMOSERINE/4-DIPHOSPHOCYTIDYL-2-C-METHYL-D-ERYTHRITOL KINASE"/>
    <property type="match status" value="1"/>
</dbReference>
<dbReference type="NCBIfam" id="TIGR00191">
    <property type="entry name" value="thrB"/>
    <property type="match status" value="1"/>
</dbReference>
<keyword evidence="3 7" id="KW-0791">Threonine biosynthesis</keyword>
<organism evidence="12 13">
    <name type="scientific">Marilutibacter aestuarii</name>
    <dbReference type="NCBI Taxonomy" id="1706195"/>
    <lineage>
        <taxon>Bacteria</taxon>
        <taxon>Pseudomonadati</taxon>
        <taxon>Pseudomonadota</taxon>
        <taxon>Gammaproteobacteria</taxon>
        <taxon>Lysobacterales</taxon>
        <taxon>Lysobacteraceae</taxon>
        <taxon>Marilutibacter</taxon>
    </lineage>
</organism>
<evidence type="ECO:0000313" key="12">
    <source>
        <dbReference type="EMBL" id="TQD51733.1"/>
    </source>
</evidence>
<name>A0A508AS09_9GAMM</name>
<keyword evidence="5 7" id="KW-0418">Kinase</keyword>
<evidence type="ECO:0000256" key="2">
    <source>
        <dbReference type="ARBA" id="ARBA00022679"/>
    </source>
</evidence>
<keyword evidence="6 7" id="KW-0067">ATP-binding</keyword>
<dbReference type="InterPro" id="IPR020568">
    <property type="entry name" value="Ribosomal_Su5_D2-typ_SF"/>
</dbReference>
<dbReference type="InterPro" id="IPR014721">
    <property type="entry name" value="Ribsml_uS5_D2-typ_fold_subgr"/>
</dbReference>
<dbReference type="InterPro" id="IPR013750">
    <property type="entry name" value="GHMP_kinase_C_dom"/>
</dbReference>
<comment type="catalytic activity">
    <reaction evidence="7">
        <text>L-homoserine + ATP = O-phospho-L-homoserine + ADP + H(+)</text>
        <dbReference type="Rhea" id="RHEA:13985"/>
        <dbReference type="ChEBI" id="CHEBI:15378"/>
        <dbReference type="ChEBI" id="CHEBI:30616"/>
        <dbReference type="ChEBI" id="CHEBI:57476"/>
        <dbReference type="ChEBI" id="CHEBI:57590"/>
        <dbReference type="ChEBI" id="CHEBI:456216"/>
        <dbReference type="EC" id="2.7.1.39"/>
    </reaction>
</comment>
<dbReference type="PIRSF" id="PIRSF000676">
    <property type="entry name" value="Homoser_kin"/>
    <property type="match status" value="1"/>
</dbReference>
<feature type="domain" description="GHMP kinase C-terminal" evidence="11">
    <location>
        <begin position="238"/>
        <end position="314"/>
    </location>
</feature>
<dbReference type="GO" id="GO:0004413">
    <property type="term" value="F:homoserine kinase activity"/>
    <property type="evidence" value="ECO:0007669"/>
    <property type="project" value="UniProtKB-UniRule"/>
</dbReference>
<keyword evidence="1 7" id="KW-0028">Amino-acid biosynthesis</keyword>
<sequence>MSDTMLAQAPSATPGDARVQDDAPPQRIVQARAFAPASVGNIGVGFDLLGHTIDGPRDIATVRRIDAPEVRIRAITGDVPGVGELPLEAARNTAGQALLSLRKALGLSHGFELTLEKGIALGSGLGGSAASCVAALMAANALLDAPLTRDALYVHALDGESVSSGSRHGDNVAPMLLGGVVMATHDRMIALPVPAGLYAVVVHPAQVLETRRARAVLAEPYPLDVVVRQSAHLALFLTGLQRSDIGMLREGLCDLLVEPRRAPLIPGFAEARHAALAGGAIGASISGAGPSTFAWFESRGAAEAAAPAMRAAFVDVGFAAHAYVSPVAGPRADVIATDRG</sequence>
<keyword evidence="2 7" id="KW-0808">Transferase</keyword>
<gene>
    <name evidence="7" type="primary">thrB</name>
    <name evidence="12" type="ORF">FKV25_00205</name>
</gene>
<reference evidence="12 13" key="1">
    <citation type="submission" date="2019-06" db="EMBL/GenBank/DDBJ databases">
        <title>Lysobacter alkalisoli sp. nov. isolated from saline soil.</title>
        <authorList>
            <person name="Sun J.-Q."/>
            <person name="Xu L."/>
        </authorList>
    </citation>
    <scope>NUCLEOTIDE SEQUENCE [LARGE SCALE GENOMIC DNA]</scope>
    <source>
        <strain evidence="12 13">JCM 31130</strain>
    </source>
</reference>
<dbReference type="InterPro" id="IPR036554">
    <property type="entry name" value="GHMP_kinase_C_sf"/>
</dbReference>
<protein>
    <recommendedName>
        <fullName evidence="7 8">Homoserine kinase</fullName>
        <shortName evidence="7">HK</shortName>
        <shortName evidence="7">HSK</shortName>
        <ecNumber evidence="7 8">2.7.1.39</ecNumber>
    </recommendedName>
</protein>
<evidence type="ECO:0000256" key="5">
    <source>
        <dbReference type="ARBA" id="ARBA00022777"/>
    </source>
</evidence>
<dbReference type="GO" id="GO:0005737">
    <property type="term" value="C:cytoplasm"/>
    <property type="evidence" value="ECO:0007669"/>
    <property type="project" value="UniProtKB-SubCell"/>
</dbReference>
<evidence type="ECO:0000256" key="3">
    <source>
        <dbReference type="ARBA" id="ARBA00022697"/>
    </source>
</evidence>
<evidence type="ECO:0000256" key="8">
    <source>
        <dbReference type="NCBIfam" id="TIGR00191"/>
    </source>
</evidence>
<feature type="region of interest" description="Disordered" evidence="9">
    <location>
        <begin position="1"/>
        <end position="22"/>
    </location>
</feature>
<dbReference type="SUPFAM" id="SSF55060">
    <property type="entry name" value="GHMP Kinase, C-terminal domain"/>
    <property type="match status" value="1"/>
</dbReference>
<comment type="caution">
    <text evidence="12">The sequence shown here is derived from an EMBL/GenBank/DDBJ whole genome shotgun (WGS) entry which is preliminary data.</text>
</comment>
<dbReference type="Gene3D" id="3.30.70.890">
    <property type="entry name" value="GHMP kinase, C-terminal domain"/>
    <property type="match status" value="1"/>
</dbReference>
<evidence type="ECO:0000313" key="13">
    <source>
        <dbReference type="Proteomes" id="UP000318212"/>
    </source>
</evidence>
<evidence type="ECO:0000256" key="6">
    <source>
        <dbReference type="ARBA" id="ARBA00022840"/>
    </source>
</evidence>
<feature type="domain" description="GHMP kinase N-terminal" evidence="10">
    <location>
        <begin position="92"/>
        <end position="179"/>
    </location>
</feature>
<dbReference type="UniPathway" id="UPA00050">
    <property type="reaction ID" value="UER00064"/>
</dbReference>
<dbReference type="PRINTS" id="PR00958">
    <property type="entry name" value="HOMSERKINASE"/>
</dbReference>
<evidence type="ECO:0000256" key="9">
    <source>
        <dbReference type="SAM" id="MobiDB-lite"/>
    </source>
</evidence>
<comment type="subcellular location">
    <subcellularLocation>
        <location evidence="7">Cytoplasm</location>
    </subcellularLocation>
</comment>
<dbReference type="GO" id="GO:0005524">
    <property type="term" value="F:ATP binding"/>
    <property type="evidence" value="ECO:0007669"/>
    <property type="project" value="UniProtKB-UniRule"/>
</dbReference>
<dbReference type="Proteomes" id="UP000318212">
    <property type="component" value="Unassembled WGS sequence"/>
</dbReference>
<dbReference type="AlphaFoldDB" id="A0A508AS09"/>
<dbReference type="RefSeq" id="WP_141516774.1">
    <property type="nucleotide sequence ID" value="NZ_VICE01000001.1"/>
</dbReference>
<dbReference type="Gene3D" id="3.30.230.10">
    <property type="match status" value="1"/>
</dbReference>
<dbReference type="EMBL" id="VICE01000001">
    <property type="protein sequence ID" value="TQD51733.1"/>
    <property type="molecule type" value="Genomic_DNA"/>
</dbReference>
<evidence type="ECO:0000256" key="4">
    <source>
        <dbReference type="ARBA" id="ARBA00022741"/>
    </source>
</evidence>
<dbReference type="Pfam" id="PF00288">
    <property type="entry name" value="GHMP_kinases_N"/>
    <property type="match status" value="1"/>
</dbReference>
<dbReference type="HAMAP" id="MF_00384">
    <property type="entry name" value="Homoser_kinase"/>
    <property type="match status" value="1"/>
</dbReference>
<accession>A0A508AS09</accession>
<keyword evidence="13" id="KW-1185">Reference proteome</keyword>
<evidence type="ECO:0000259" key="11">
    <source>
        <dbReference type="Pfam" id="PF08544"/>
    </source>
</evidence>
<proteinExistence type="inferred from homology"/>
<dbReference type="OrthoDB" id="9769912at2"/>
<dbReference type="GO" id="GO:0009088">
    <property type="term" value="P:threonine biosynthetic process"/>
    <property type="evidence" value="ECO:0007669"/>
    <property type="project" value="UniProtKB-UniRule"/>
</dbReference>
<dbReference type="SUPFAM" id="SSF54211">
    <property type="entry name" value="Ribosomal protein S5 domain 2-like"/>
    <property type="match status" value="1"/>
</dbReference>
<dbReference type="EC" id="2.7.1.39" evidence="7 8"/>
<dbReference type="InterPro" id="IPR000870">
    <property type="entry name" value="Homoserine_kinase"/>
</dbReference>
<dbReference type="Pfam" id="PF08544">
    <property type="entry name" value="GHMP_kinases_C"/>
    <property type="match status" value="1"/>
</dbReference>
<evidence type="ECO:0000259" key="10">
    <source>
        <dbReference type="Pfam" id="PF00288"/>
    </source>
</evidence>
<dbReference type="InterPro" id="IPR006204">
    <property type="entry name" value="GHMP_kinase_N_dom"/>
</dbReference>
<dbReference type="NCBIfam" id="NF002288">
    <property type="entry name" value="PRK01212.1-4"/>
    <property type="match status" value="1"/>
</dbReference>
<keyword evidence="4 7" id="KW-0547">Nucleotide-binding</keyword>
<comment type="pathway">
    <text evidence="7">Amino-acid biosynthesis; L-threonine biosynthesis; L-threonine from L-aspartate: step 4/5.</text>
</comment>
<evidence type="ECO:0000256" key="7">
    <source>
        <dbReference type="HAMAP-Rule" id="MF_00384"/>
    </source>
</evidence>
<comment type="function">
    <text evidence="7">Catalyzes the ATP-dependent phosphorylation of L-homoserine to L-homoserine phosphate.</text>
</comment>
<dbReference type="PANTHER" id="PTHR20861:SF1">
    <property type="entry name" value="HOMOSERINE KINASE"/>
    <property type="match status" value="1"/>
</dbReference>